<name>A0A7C9VAJ5_9HYPH</name>
<evidence type="ECO:0000313" key="6">
    <source>
        <dbReference type="Proteomes" id="UP000481252"/>
    </source>
</evidence>
<evidence type="ECO:0000256" key="3">
    <source>
        <dbReference type="ARBA" id="ARBA00023163"/>
    </source>
</evidence>
<dbReference type="InterPro" id="IPR029442">
    <property type="entry name" value="GyrI-like"/>
</dbReference>
<organism evidence="5 6">
    <name type="scientific">Mesorhizobium zhangyense</name>
    <dbReference type="NCBI Taxonomy" id="1776730"/>
    <lineage>
        <taxon>Bacteria</taxon>
        <taxon>Pseudomonadati</taxon>
        <taxon>Pseudomonadota</taxon>
        <taxon>Alphaproteobacteria</taxon>
        <taxon>Hyphomicrobiales</taxon>
        <taxon>Phyllobacteriaceae</taxon>
        <taxon>Mesorhizobium</taxon>
    </lineage>
</organism>
<evidence type="ECO:0000313" key="5">
    <source>
        <dbReference type="EMBL" id="NGN40729.1"/>
    </source>
</evidence>
<dbReference type="SMART" id="SM00342">
    <property type="entry name" value="HTH_ARAC"/>
    <property type="match status" value="1"/>
</dbReference>
<dbReference type="PANTHER" id="PTHR47504:SF5">
    <property type="entry name" value="RIGHT ORIGIN-BINDING PROTEIN"/>
    <property type="match status" value="1"/>
</dbReference>
<keyword evidence="6" id="KW-1185">Reference proteome</keyword>
<dbReference type="AlphaFoldDB" id="A0A7C9VAJ5"/>
<dbReference type="SUPFAM" id="SSF46689">
    <property type="entry name" value="Homeodomain-like"/>
    <property type="match status" value="2"/>
</dbReference>
<evidence type="ECO:0000259" key="4">
    <source>
        <dbReference type="PROSITE" id="PS01124"/>
    </source>
</evidence>
<feature type="domain" description="HTH araC/xylS-type" evidence="4">
    <location>
        <begin position="5"/>
        <end position="103"/>
    </location>
</feature>
<dbReference type="RefSeq" id="WP_165115534.1">
    <property type="nucleotide sequence ID" value="NZ_JAAKZG010000002.1"/>
</dbReference>
<accession>A0A7C9VAJ5</accession>
<dbReference type="Gene3D" id="3.20.80.10">
    <property type="entry name" value="Regulatory factor, effector binding domain"/>
    <property type="match status" value="1"/>
</dbReference>
<dbReference type="GO" id="GO:0043565">
    <property type="term" value="F:sequence-specific DNA binding"/>
    <property type="evidence" value="ECO:0007669"/>
    <property type="project" value="InterPro"/>
</dbReference>
<keyword evidence="2" id="KW-0238">DNA-binding</keyword>
<dbReference type="GO" id="GO:0003700">
    <property type="term" value="F:DNA-binding transcription factor activity"/>
    <property type="evidence" value="ECO:0007669"/>
    <property type="project" value="InterPro"/>
</dbReference>
<comment type="caution">
    <text evidence="5">The sequence shown here is derived from an EMBL/GenBank/DDBJ whole genome shotgun (WGS) entry which is preliminary data.</text>
</comment>
<protein>
    <submittedName>
        <fullName evidence="5">AraC family transcriptional regulator</fullName>
    </submittedName>
</protein>
<dbReference type="PROSITE" id="PS00041">
    <property type="entry name" value="HTH_ARAC_FAMILY_1"/>
    <property type="match status" value="1"/>
</dbReference>
<keyword evidence="3" id="KW-0804">Transcription</keyword>
<dbReference type="Pfam" id="PF06445">
    <property type="entry name" value="GyrI-like"/>
    <property type="match status" value="1"/>
</dbReference>
<dbReference type="InterPro" id="IPR018060">
    <property type="entry name" value="HTH_AraC"/>
</dbReference>
<dbReference type="PANTHER" id="PTHR47504">
    <property type="entry name" value="RIGHT ORIGIN-BINDING PROTEIN"/>
    <property type="match status" value="1"/>
</dbReference>
<dbReference type="EMBL" id="JAAKZG010000002">
    <property type="protein sequence ID" value="NGN40729.1"/>
    <property type="molecule type" value="Genomic_DNA"/>
</dbReference>
<dbReference type="SMART" id="SM00871">
    <property type="entry name" value="AraC_E_bind"/>
    <property type="match status" value="1"/>
</dbReference>
<proteinExistence type="predicted"/>
<sequence length="277" mass="31262">MDPVSKAIWFVESHFAKEISLDDIALVGGVSRFHLSRAFVAATGQSVIRYVRGRRLSEAARALADGAPDILGVAIDAGYGSHEAFTRAFRDQFGLTPEALRAQRHLENIELVEPIIMSDQPTVKLEEPRFVEGKAMLIAGLGERYDYDRTNNLIPALWQRFNEYEGSIPAAVPNAWFGLCCNFDDTSFEYVSGVEVTDFSDMPKEFRRVRLSPQKYAVFTHRDHISAIRGTMHTIWSKWLPESQYKSADAPNFERYGPEFDPRSGNGGLEIWVPIKE</sequence>
<keyword evidence="1" id="KW-0805">Transcription regulation</keyword>
<dbReference type="Proteomes" id="UP000481252">
    <property type="component" value="Unassembled WGS sequence"/>
</dbReference>
<dbReference type="InterPro" id="IPR050959">
    <property type="entry name" value="MarA-like"/>
</dbReference>
<dbReference type="SUPFAM" id="SSF55136">
    <property type="entry name" value="Probable bacterial effector-binding domain"/>
    <property type="match status" value="1"/>
</dbReference>
<evidence type="ECO:0000256" key="1">
    <source>
        <dbReference type="ARBA" id="ARBA00023015"/>
    </source>
</evidence>
<dbReference type="PROSITE" id="PS01124">
    <property type="entry name" value="HTH_ARAC_FAMILY_2"/>
    <property type="match status" value="1"/>
</dbReference>
<evidence type="ECO:0000256" key="2">
    <source>
        <dbReference type="ARBA" id="ARBA00023125"/>
    </source>
</evidence>
<dbReference type="Gene3D" id="1.10.10.60">
    <property type="entry name" value="Homeodomain-like"/>
    <property type="match status" value="2"/>
</dbReference>
<dbReference type="Pfam" id="PF12833">
    <property type="entry name" value="HTH_18"/>
    <property type="match status" value="1"/>
</dbReference>
<dbReference type="InterPro" id="IPR018062">
    <property type="entry name" value="HTH_AraC-typ_CS"/>
</dbReference>
<dbReference type="InterPro" id="IPR009057">
    <property type="entry name" value="Homeodomain-like_sf"/>
</dbReference>
<gene>
    <name evidence="5" type="ORF">G6N74_06605</name>
</gene>
<dbReference type="InterPro" id="IPR010499">
    <property type="entry name" value="AraC_E-bd"/>
</dbReference>
<dbReference type="InterPro" id="IPR011256">
    <property type="entry name" value="Reg_factor_effector_dom_sf"/>
</dbReference>
<reference evidence="5 6" key="1">
    <citation type="submission" date="2020-02" db="EMBL/GenBank/DDBJ databases">
        <title>Genome sequence of the type strain CGMCC 1.15528 of Mesorhizobium zhangyense.</title>
        <authorList>
            <person name="Gao J."/>
            <person name="Sun J."/>
        </authorList>
    </citation>
    <scope>NUCLEOTIDE SEQUENCE [LARGE SCALE GENOMIC DNA]</scope>
    <source>
        <strain evidence="5 6">CGMCC 1.15528</strain>
    </source>
</reference>